<dbReference type="InterPro" id="IPR029058">
    <property type="entry name" value="AB_hydrolase_fold"/>
</dbReference>
<keyword evidence="3 7" id="KW-0378">Hydrolase</keyword>
<keyword evidence="2" id="KW-0732">Signal</keyword>
<dbReference type="InterPro" id="IPR051601">
    <property type="entry name" value="Serine_prot/Carboxylest_S33"/>
</dbReference>
<comment type="caution">
    <text evidence="7">The sequence shown here is derived from an EMBL/GenBank/DDBJ whole genome shotgun (WGS) entry which is preliminary data.</text>
</comment>
<comment type="similarity">
    <text evidence="1">Belongs to the peptidase S33 family.</text>
</comment>
<feature type="region of interest" description="Disordered" evidence="4">
    <location>
        <begin position="472"/>
        <end position="492"/>
    </location>
</feature>
<dbReference type="Gene3D" id="3.40.50.1820">
    <property type="entry name" value="alpha/beta hydrolase"/>
    <property type="match status" value="1"/>
</dbReference>
<dbReference type="Proteomes" id="UP000471126">
    <property type="component" value="Unassembled WGS sequence"/>
</dbReference>
<protein>
    <submittedName>
        <fullName evidence="7">Alpha/beta hydrolase</fullName>
    </submittedName>
</protein>
<evidence type="ECO:0000256" key="2">
    <source>
        <dbReference type="ARBA" id="ARBA00022729"/>
    </source>
</evidence>
<dbReference type="GO" id="GO:0016787">
    <property type="term" value="F:hydrolase activity"/>
    <property type="evidence" value="ECO:0007669"/>
    <property type="project" value="UniProtKB-KW"/>
</dbReference>
<organism evidence="7 8">
    <name type="scientific">Geodermatophilus normandii</name>
    <dbReference type="NCBI Taxonomy" id="1137989"/>
    <lineage>
        <taxon>Bacteria</taxon>
        <taxon>Bacillati</taxon>
        <taxon>Actinomycetota</taxon>
        <taxon>Actinomycetes</taxon>
        <taxon>Geodermatophilales</taxon>
        <taxon>Geodermatophilaceae</taxon>
        <taxon>Geodermatophilus</taxon>
    </lineage>
</organism>
<dbReference type="RefSeq" id="WP_163477865.1">
    <property type="nucleotide sequence ID" value="NZ_JAAGWE010000030.1"/>
</dbReference>
<dbReference type="InterPro" id="IPR000073">
    <property type="entry name" value="AB_hydrolase_1"/>
</dbReference>
<feature type="domain" description="Peptidase S33 tripeptidyl aminopeptidase-like C-terminal" evidence="6">
    <location>
        <begin position="372"/>
        <end position="473"/>
    </location>
</feature>
<reference evidence="7 8" key="1">
    <citation type="submission" date="2019-12" db="EMBL/GenBank/DDBJ databases">
        <title>WGS of CPCC 203550 I12A-02606.</title>
        <authorList>
            <person name="Jiang Z."/>
        </authorList>
    </citation>
    <scope>NUCLEOTIDE SEQUENCE [LARGE SCALE GENOMIC DNA]</scope>
    <source>
        <strain evidence="7 8">I12A-02606</strain>
    </source>
</reference>
<dbReference type="EMBL" id="JAAGWE010000030">
    <property type="protein sequence ID" value="NEM07797.1"/>
    <property type="molecule type" value="Genomic_DNA"/>
</dbReference>
<evidence type="ECO:0000259" key="6">
    <source>
        <dbReference type="Pfam" id="PF08386"/>
    </source>
</evidence>
<evidence type="ECO:0000256" key="3">
    <source>
        <dbReference type="ARBA" id="ARBA00022801"/>
    </source>
</evidence>
<dbReference type="AlphaFoldDB" id="A0A6P0GKF8"/>
<evidence type="ECO:0000259" key="5">
    <source>
        <dbReference type="Pfam" id="PF00561"/>
    </source>
</evidence>
<sequence length="492" mass="52196">MPVIEWRDAGDGYQEATAAVPYDYAEPRGRSLPLHMVRLPAADPAHRIGTLFLNYGGPGYPAAATLRAGGQAMFPAEVLARYDLVGVDQRGTGQSSPVRCVDDPVELQALPYATGDDFPTTPVEEAEAIAQARRLAEACRARNGDLLDHIGTLPAARDLDVLRAALGDSRINLVGFSYGTFLGQVLANVFPDRVGALVLDGVVDPAWATGEDDSISWLRANADRGSAETLQEFFRSCAEAGPQRCAFAAGGDPERAYAELAERLRAEPLAVSVAGGPARPFGYAELTRLTFSAVGLYTAPLWPLFAELLQAASVGDTDTMAEVLAVVRQFAPPGLEDYPTANAAIACADTDNPDDPQRYRELADLHDESVAPYAGSPWAYGTLTCAFWHGQSTERHTGPWTTATRTPVLLISTRHDPATPYRSAVRVHDLLPDSALLIVDGVGHGALASSPCAMHLAGQYLLTGATPAAGTVCPQDRGPFDPPPAAPTEEPS</sequence>
<feature type="domain" description="AB hydrolase-1" evidence="5">
    <location>
        <begin position="78"/>
        <end position="212"/>
    </location>
</feature>
<evidence type="ECO:0000313" key="7">
    <source>
        <dbReference type="EMBL" id="NEM07797.1"/>
    </source>
</evidence>
<gene>
    <name evidence="7" type="ORF">GCU54_17535</name>
</gene>
<proteinExistence type="inferred from homology"/>
<name>A0A6P0GKF8_9ACTN</name>
<accession>A0A6P0GKF8</accession>
<dbReference type="PANTHER" id="PTHR43248:SF29">
    <property type="entry name" value="TRIPEPTIDYL AMINOPEPTIDASE"/>
    <property type="match status" value="1"/>
</dbReference>
<dbReference type="SUPFAM" id="SSF53474">
    <property type="entry name" value="alpha/beta-Hydrolases"/>
    <property type="match status" value="1"/>
</dbReference>
<dbReference type="Pfam" id="PF00561">
    <property type="entry name" value="Abhydrolase_1"/>
    <property type="match status" value="1"/>
</dbReference>
<dbReference type="PANTHER" id="PTHR43248">
    <property type="entry name" value="2-SUCCINYL-6-HYDROXY-2,4-CYCLOHEXADIENE-1-CARBOXYLATE SYNTHASE"/>
    <property type="match status" value="1"/>
</dbReference>
<evidence type="ECO:0000256" key="4">
    <source>
        <dbReference type="SAM" id="MobiDB-lite"/>
    </source>
</evidence>
<evidence type="ECO:0000313" key="8">
    <source>
        <dbReference type="Proteomes" id="UP000471126"/>
    </source>
</evidence>
<evidence type="ECO:0000256" key="1">
    <source>
        <dbReference type="ARBA" id="ARBA00010088"/>
    </source>
</evidence>
<dbReference type="InterPro" id="IPR013595">
    <property type="entry name" value="Pept_S33_TAP-like_C"/>
</dbReference>
<dbReference type="Pfam" id="PF08386">
    <property type="entry name" value="Abhydrolase_4"/>
    <property type="match status" value="1"/>
</dbReference>